<gene>
    <name evidence="3" type="ORF">CB5_LOCUS23997</name>
</gene>
<dbReference type="AlphaFoldDB" id="A0A6V7QD45"/>
<proteinExistence type="predicted"/>
<feature type="domain" description="Peptidase C1A papain C-terminal" evidence="2">
    <location>
        <begin position="94"/>
        <end position="117"/>
    </location>
</feature>
<feature type="chain" id="PRO_5028123481" description="Peptidase C1A papain C-terminal domain-containing protein" evidence="1">
    <location>
        <begin position="23"/>
        <end position="121"/>
    </location>
</feature>
<dbReference type="GO" id="GO:0006508">
    <property type="term" value="P:proteolysis"/>
    <property type="evidence" value="ECO:0007669"/>
    <property type="project" value="InterPro"/>
</dbReference>
<evidence type="ECO:0000256" key="1">
    <source>
        <dbReference type="SAM" id="SignalP"/>
    </source>
</evidence>
<dbReference type="Pfam" id="PF00112">
    <property type="entry name" value="Peptidase_C1"/>
    <property type="match status" value="1"/>
</dbReference>
<dbReference type="EMBL" id="LR862135">
    <property type="protein sequence ID" value="CAD1840786.1"/>
    <property type="molecule type" value="Genomic_DNA"/>
</dbReference>
<dbReference type="SUPFAM" id="SSF54001">
    <property type="entry name" value="Cysteine proteinases"/>
    <property type="match status" value="1"/>
</dbReference>
<dbReference type="InterPro" id="IPR038765">
    <property type="entry name" value="Papain-like_cys_pep_sf"/>
</dbReference>
<sequence length="121" mass="13280">MAFPTILTQGLCMALLVLTLRASSFASASRELGEMSMIERHERWMAQHGKALGLNRFADLTNDEFRATHNGFRPKSGAVASTAKRFRYENVTAVPASMDWRAEGAVTPVKDQGQCASYPTA</sequence>
<dbReference type="GO" id="GO:0008234">
    <property type="term" value="F:cysteine-type peptidase activity"/>
    <property type="evidence" value="ECO:0007669"/>
    <property type="project" value="InterPro"/>
</dbReference>
<organism evidence="3">
    <name type="scientific">Ananas comosus var. bracteatus</name>
    <name type="common">red pineapple</name>
    <dbReference type="NCBI Taxonomy" id="296719"/>
    <lineage>
        <taxon>Eukaryota</taxon>
        <taxon>Viridiplantae</taxon>
        <taxon>Streptophyta</taxon>
        <taxon>Embryophyta</taxon>
        <taxon>Tracheophyta</taxon>
        <taxon>Spermatophyta</taxon>
        <taxon>Magnoliopsida</taxon>
        <taxon>Liliopsida</taxon>
        <taxon>Poales</taxon>
        <taxon>Bromeliaceae</taxon>
        <taxon>Bromelioideae</taxon>
        <taxon>Ananas</taxon>
    </lineage>
</organism>
<name>A0A6V7QD45_ANACO</name>
<accession>A0A6V7QD45</accession>
<dbReference type="Gene3D" id="3.90.70.10">
    <property type="entry name" value="Cysteine proteinases"/>
    <property type="match status" value="1"/>
</dbReference>
<evidence type="ECO:0000259" key="2">
    <source>
        <dbReference type="Pfam" id="PF00112"/>
    </source>
</evidence>
<reference evidence="3" key="1">
    <citation type="submission" date="2020-07" db="EMBL/GenBank/DDBJ databases">
        <authorList>
            <person name="Lin J."/>
        </authorList>
    </citation>
    <scope>NUCLEOTIDE SEQUENCE</scope>
</reference>
<dbReference type="InterPro" id="IPR000668">
    <property type="entry name" value="Peptidase_C1A_C"/>
</dbReference>
<feature type="signal peptide" evidence="1">
    <location>
        <begin position="1"/>
        <end position="22"/>
    </location>
</feature>
<protein>
    <recommendedName>
        <fullName evidence="2">Peptidase C1A papain C-terminal domain-containing protein</fullName>
    </recommendedName>
</protein>
<keyword evidence="1" id="KW-0732">Signal</keyword>
<evidence type="ECO:0000313" key="3">
    <source>
        <dbReference type="EMBL" id="CAD1840786.1"/>
    </source>
</evidence>